<dbReference type="AlphaFoldDB" id="A0A0Q9YKX4"/>
<name>A0A0Q9YKX4_9GAMM</name>
<dbReference type="OrthoDB" id="9844866at2"/>
<organism evidence="1">
    <name type="scientific">Candidatus Berkiella aquae</name>
    <dbReference type="NCBI Taxonomy" id="295108"/>
    <lineage>
        <taxon>Bacteria</taxon>
        <taxon>Pseudomonadati</taxon>
        <taxon>Pseudomonadota</taxon>
        <taxon>Gammaproteobacteria</taxon>
        <taxon>Candidatus Berkiellales</taxon>
        <taxon>Candidatus Berkiellaceae</taxon>
        <taxon>Candidatus Berkiella</taxon>
    </lineage>
</organism>
<keyword evidence="3" id="KW-1185">Reference proteome</keyword>
<dbReference type="Proteomes" id="UP000051497">
    <property type="component" value="Unassembled WGS sequence"/>
</dbReference>
<dbReference type="RefSeq" id="WP_075066153.1">
    <property type="nucleotide sequence ID" value="NZ_LKAJ02000001.1"/>
</dbReference>
<reference evidence="2" key="3">
    <citation type="submission" date="2021-06" db="EMBL/GenBank/DDBJ databases">
        <title>Genomic Description and Analysis of Intracellular Bacteria, Candidatus Berkiella cookevillensis and Candidatus Berkiella aquae.</title>
        <authorList>
            <person name="Kidane D.T."/>
            <person name="Mehari Y.T."/>
            <person name="Rice F.C."/>
            <person name="Arivett B.A."/>
            <person name="Farone A.L."/>
            <person name="Berk S.G."/>
            <person name="Farone M.B."/>
        </authorList>
    </citation>
    <scope>NUCLEOTIDE SEQUENCE</scope>
    <source>
        <strain evidence="2">HT99</strain>
    </source>
</reference>
<evidence type="ECO:0000313" key="2">
    <source>
        <dbReference type="EMBL" id="MCS5710917.1"/>
    </source>
</evidence>
<comment type="caution">
    <text evidence="1">The sequence shown here is derived from an EMBL/GenBank/DDBJ whole genome shotgun (WGS) entry which is preliminary data.</text>
</comment>
<accession>A0A0Q9YKX4</accession>
<sequence length="288" mass="32501">MLADFNDYNDSGKTITYYFNTTAQRANRSRYSHYVLLPVIPQFIANPKNTLDFDSNELFSFAAKTIQSLKNNSKNKVFPIPLLTDTQTQTTAQLSSFQLTQCASIIKAEKQYTPTFVVVGHGSPLGIGFLDPEDQIAPEVFAEKIEALFKNAELNFYTKPFHIAFETCNSAFAAVSTEMTRNEALQQVMEQSFIGRFYNRMCELGYTEITVTGYRGYFCSINTKKSSAARVQNSFCKPTIDLDSKQGQYVIYNGQCQSPCHDEYLAFPVEVSMTAMKEVTEKLTKLSL</sequence>
<evidence type="ECO:0000313" key="1">
    <source>
        <dbReference type="EMBL" id="KRG21349.1"/>
    </source>
</evidence>
<gene>
    <name evidence="2" type="ORF">HT99x_005705</name>
    <name evidence="1" type="ORF">HT99x_01525</name>
</gene>
<dbReference type="EMBL" id="LKAJ01000005">
    <property type="protein sequence ID" value="KRG21349.1"/>
    <property type="molecule type" value="Genomic_DNA"/>
</dbReference>
<proteinExistence type="predicted"/>
<reference evidence="2" key="2">
    <citation type="journal article" date="2016" name="Genome Announc.">
        <title>Draft Genome Sequences of Two Novel Amoeba-Resistant Intranuclear Bacteria, 'Candidatus Berkiella cookevillensis' and 'Candidatus Berkiella aquae'.</title>
        <authorList>
            <person name="Mehari Y.T."/>
            <person name="Arivett B.A."/>
            <person name="Farone A.L."/>
            <person name="Gunderson J.H."/>
            <person name="Farone M.B."/>
        </authorList>
    </citation>
    <scope>NUCLEOTIDE SEQUENCE</scope>
    <source>
        <strain evidence="2">HT99</strain>
    </source>
</reference>
<reference evidence="1" key="1">
    <citation type="submission" date="2015-09" db="EMBL/GenBank/DDBJ databases">
        <title>Draft Genome Sequences of Two Novel Amoeba-resistant Intranuclear Bacteria, Candidatus Berkiella cookevillensis and Candidatus Berkiella aquae.</title>
        <authorList>
            <person name="Mehari Y.T."/>
            <person name="Arivett B.A."/>
            <person name="Farone A.L."/>
            <person name="Gunderson J.H."/>
            <person name="Farone M.B."/>
        </authorList>
    </citation>
    <scope>NUCLEOTIDE SEQUENCE [LARGE SCALE GENOMIC DNA]</scope>
    <source>
        <strain evidence="1">HT99</strain>
    </source>
</reference>
<dbReference type="EMBL" id="LKAJ02000001">
    <property type="protein sequence ID" value="MCS5710917.1"/>
    <property type="molecule type" value="Genomic_DNA"/>
</dbReference>
<evidence type="ECO:0000313" key="3">
    <source>
        <dbReference type="Proteomes" id="UP000051497"/>
    </source>
</evidence>
<protein>
    <submittedName>
        <fullName evidence="1">Uncharacterized protein</fullName>
    </submittedName>
</protein>